<evidence type="ECO:0000313" key="3">
    <source>
        <dbReference type="Proteomes" id="UP000481964"/>
    </source>
</evidence>
<accession>A0A7C9H7W2</accession>
<feature type="compositionally biased region" description="Polar residues" evidence="1">
    <location>
        <begin position="230"/>
        <end position="240"/>
    </location>
</feature>
<dbReference type="RefSeq" id="WP_119212327.1">
    <property type="nucleotide sequence ID" value="NZ_CABJMX010000033.1"/>
</dbReference>
<feature type="compositionally biased region" description="Polar residues" evidence="1">
    <location>
        <begin position="18"/>
        <end position="32"/>
    </location>
</feature>
<feature type="region of interest" description="Disordered" evidence="1">
    <location>
        <begin position="144"/>
        <end position="248"/>
    </location>
</feature>
<dbReference type="InterPro" id="IPR025577">
    <property type="entry name" value="FlxA"/>
</dbReference>
<proteinExistence type="predicted"/>
<gene>
    <name evidence="2" type="ORF">GKE48_08495</name>
</gene>
<name>A0A7C9H7W2_9FIRM</name>
<dbReference type="Pfam" id="PF14282">
    <property type="entry name" value="FlxA"/>
    <property type="match status" value="1"/>
</dbReference>
<evidence type="ECO:0000256" key="1">
    <source>
        <dbReference type="SAM" id="MobiDB-lite"/>
    </source>
</evidence>
<feature type="region of interest" description="Disordered" evidence="1">
    <location>
        <begin position="69"/>
        <end position="121"/>
    </location>
</feature>
<dbReference type="EMBL" id="WKRD01000005">
    <property type="protein sequence ID" value="MSC57486.1"/>
    <property type="molecule type" value="Genomic_DNA"/>
</dbReference>
<reference evidence="2 3" key="1">
    <citation type="journal article" date="2019" name="Nat. Med.">
        <title>A library of human gut bacterial isolates paired with longitudinal multiomics data enables mechanistic microbiome research.</title>
        <authorList>
            <person name="Poyet M."/>
            <person name="Groussin M."/>
            <person name="Gibbons S.M."/>
            <person name="Avila-Pacheco J."/>
            <person name="Jiang X."/>
            <person name="Kearney S.M."/>
            <person name="Perrotta A.R."/>
            <person name="Berdy B."/>
            <person name="Zhao S."/>
            <person name="Lieberman T.D."/>
            <person name="Swanson P.K."/>
            <person name="Smith M."/>
            <person name="Roesemann S."/>
            <person name="Alexander J.E."/>
            <person name="Rich S.A."/>
            <person name="Livny J."/>
            <person name="Vlamakis H."/>
            <person name="Clish C."/>
            <person name="Bullock K."/>
            <person name="Deik A."/>
            <person name="Scott J."/>
            <person name="Pierce K.A."/>
            <person name="Xavier R.J."/>
            <person name="Alm E.J."/>
        </authorList>
    </citation>
    <scope>NUCLEOTIDE SEQUENCE [LARGE SCALE GENOMIC DNA]</scope>
    <source>
        <strain evidence="2 3">BIOML-A1</strain>
    </source>
</reference>
<dbReference type="Proteomes" id="UP000481964">
    <property type="component" value="Unassembled WGS sequence"/>
</dbReference>
<comment type="caution">
    <text evidence="2">The sequence shown here is derived from an EMBL/GenBank/DDBJ whole genome shotgun (WGS) entry which is preliminary data.</text>
</comment>
<feature type="region of interest" description="Disordered" evidence="1">
    <location>
        <begin position="1"/>
        <end position="32"/>
    </location>
</feature>
<sequence>MTVNGVGNATDCKRSDSIGGNMQMDSISRNLKNQIANAQKKLQELSSNQELSLEEKMKKRQEIQQEISSLTQQLRQHQIELRKQQQNKSSNSVDELTGADYDDTEKNKGSKRQVGGISQGKMSAMISADSAMKQAQVQGSVATQINGKAGVLESEIAMDKGRGSSTEKKEQELADLQGKAQQAAQAQMSSLADAKESISKAGESDNETDRSADGKKTEHDSEKVKEDGTQDSSEPDSQNIYKKIDIRL</sequence>
<evidence type="ECO:0008006" key="4">
    <source>
        <dbReference type="Google" id="ProtNLM"/>
    </source>
</evidence>
<dbReference type="AlphaFoldDB" id="A0A7C9H7W2"/>
<organism evidence="2 3">
    <name type="scientific">Lachnospira eligens</name>
    <dbReference type="NCBI Taxonomy" id="39485"/>
    <lineage>
        <taxon>Bacteria</taxon>
        <taxon>Bacillati</taxon>
        <taxon>Bacillota</taxon>
        <taxon>Clostridia</taxon>
        <taxon>Lachnospirales</taxon>
        <taxon>Lachnospiraceae</taxon>
        <taxon>Lachnospira</taxon>
    </lineage>
</organism>
<protein>
    <recommendedName>
        <fullName evidence="4">FlxA-like protein</fullName>
    </recommendedName>
</protein>
<feature type="compositionally biased region" description="Basic and acidic residues" evidence="1">
    <location>
        <begin position="157"/>
        <end position="172"/>
    </location>
</feature>
<evidence type="ECO:0000313" key="2">
    <source>
        <dbReference type="EMBL" id="MSC57486.1"/>
    </source>
</evidence>
<feature type="compositionally biased region" description="Polar residues" evidence="1">
    <location>
        <begin position="84"/>
        <end position="94"/>
    </location>
</feature>
<feature type="compositionally biased region" description="Basic and acidic residues" evidence="1">
    <location>
        <begin position="207"/>
        <end position="228"/>
    </location>
</feature>